<evidence type="ECO:0000256" key="4">
    <source>
        <dbReference type="SAM" id="MobiDB-lite"/>
    </source>
</evidence>
<name>A0A8B6D211_MYTGA</name>
<dbReference type="OrthoDB" id="243840at2759"/>
<dbReference type="GO" id="GO:0005886">
    <property type="term" value="C:plasma membrane"/>
    <property type="evidence" value="ECO:0007669"/>
    <property type="project" value="TreeGrafter"/>
</dbReference>
<evidence type="ECO:0000313" key="7">
    <source>
        <dbReference type="Proteomes" id="UP000596742"/>
    </source>
</evidence>
<sequence length="539" mass="60272">MSKTGADLPLVVAASQLGNASMKGYLEKKRPSKKLLSIKYQRRWCLVYGNLFLYYDSPDDKAQKGGFSLESYRFLHSPGHSPFGFSLVSQLKRKFEFMAPSQDEYINWENAIKKGISLTRRSNEPLKVKPMQTTKDDQDLYKKHANVEKMSTMPNMKIPERPRIPPNTYVSPKSIGAKTYPDKTKAQTNNITNSPKILERKAMAIQEASKYDLYIKGNKTSGSESDSDSDGDDGYIKTAKLNLPKIPIKQTENAPTDDTKDYTQDDYMIVLPNLPPDKSVKVESPYVEFKSDETDSHVDGKIEKIYSSVKKPSIGLINQMSESDYAIVDHTLRKDDDSNAVNTRNPAIGFIQQRSESDYASVDHSVLNNKDDVVKGSRNPKIGGIKQRSESDYASVDSVTLLRKDPPCRKAEQSSNSGYVTVDHYGAVNNPDSDEADSDDDYENPHTVIDYTSLPNLHLPQNKVQSVSSSSTESESDDSEDDYMKPGSPLKPITNNNQQVNDISYLSSESSDTDDQLSDLASVSITVQKVYDPIYENFA</sequence>
<evidence type="ECO:0000256" key="2">
    <source>
        <dbReference type="ARBA" id="ARBA00022490"/>
    </source>
</evidence>
<dbReference type="PANTHER" id="PTHR15129">
    <property type="entry name" value="SRC-ASSOCIATED ADAPTOR PROTEIN"/>
    <property type="match status" value="1"/>
</dbReference>
<proteinExistence type="predicted"/>
<protein>
    <recommendedName>
        <fullName evidence="5">PH domain-containing protein</fullName>
    </recommendedName>
</protein>
<evidence type="ECO:0000256" key="3">
    <source>
        <dbReference type="ARBA" id="ARBA00022553"/>
    </source>
</evidence>
<dbReference type="PROSITE" id="PS50003">
    <property type="entry name" value="PH_DOMAIN"/>
    <property type="match status" value="1"/>
</dbReference>
<dbReference type="SMART" id="SM00233">
    <property type="entry name" value="PH"/>
    <property type="match status" value="1"/>
</dbReference>
<dbReference type="InterPro" id="IPR001849">
    <property type="entry name" value="PH_domain"/>
</dbReference>
<comment type="subcellular location">
    <subcellularLocation>
        <location evidence="1">Cytoplasm</location>
    </subcellularLocation>
</comment>
<dbReference type="AlphaFoldDB" id="A0A8B6D211"/>
<accession>A0A8B6D211</accession>
<keyword evidence="2" id="KW-0963">Cytoplasm</keyword>
<evidence type="ECO:0000256" key="1">
    <source>
        <dbReference type="ARBA" id="ARBA00004496"/>
    </source>
</evidence>
<evidence type="ECO:0000313" key="6">
    <source>
        <dbReference type="EMBL" id="VDI13098.1"/>
    </source>
</evidence>
<feature type="compositionally biased region" description="Polar residues" evidence="4">
    <location>
        <begin position="493"/>
        <end position="510"/>
    </location>
</feature>
<keyword evidence="3" id="KW-0597">Phosphoprotein</keyword>
<dbReference type="GO" id="GO:0005737">
    <property type="term" value="C:cytoplasm"/>
    <property type="evidence" value="ECO:0007669"/>
    <property type="project" value="UniProtKB-SubCell"/>
</dbReference>
<dbReference type="InterPro" id="IPR037781">
    <property type="entry name" value="SKAP_fam"/>
</dbReference>
<feature type="compositionally biased region" description="Basic and acidic residues" evidence="4">
    <location>
        <begin position="402"/>
        <end position="412"/>
    </location>
</feature>
<feature type="region of interest" description="Disordered" evidence="4">
    <location>
        <begin position="217"/>
        <end position="236"/>
    </location>
</feature>
<dbReference type="Pfam" id="PF00169">
    <property type="entry name" value="PH"/>
    <property type="match status" value="1"/>
</dbReference>
<reference evidence="6" key="1">
    <citation type="submission" date="2018-11" db="EMBL/GenBank/DDBJ databases">
        <authorList>
            <person name="Alioto T."/>
            <person name="Alioto T."/>
        </authorList>
    </citation>
    <scope>NUCLEOTIDE SEQUENCE</scope>
</reference>
<dbReference type="Proteomes" id="UP000596742">
    <property type="component" value="Unassembled WGS sequence"/>
</dbReference>
<dbReference type="SUPFAM" id="SSF50729">
    <property type="entry name" value="PH domain-like"/>
    <property type="match status" value="1"/>
</dbReference>
<dbReference type="InterPro" id="IPR011993">
    <property type="entry name" value="PH-like_dom_sf"/>
</dbReference>
<dbReference type="PANTHER" id="PTHR15129:SF0">
    <property type="entry name" value="SH3 DOMAIN-CONTAINING PROTEIN"/>
    <property type="match status" value="1"/>
</dbReference>
<feature type="region of interest" description="Disordered" evidence="4">
    <location>
        <begin position="371"/>
        <end position="516"/>
    </location>
</feature>
<feature type="compositionally biased region" description="Acidic residues" evidence="4">
    <location>
        <begin position="432"/>
        <end position="442"/>
    </location>
</feature>
<organism evidence="6 7">
    <name type="scientific">Mytilus galloprovincialis</name>
    <name type="common">Mediterranean mussel</name>
    <dbReference type="NCBI Taxonomy" id="29158"/>
    <lineage>
        <taxon>Eukaryota</taxon>
        <taxon>Metazoa</taxon>
        <taxon>Spiralia</taxon>
        <taxon>Lophotrochozoa</taxon>
        <taxon>Mollusca</taxon>
        <taxon>Bivalvia</taxon>
        <taxon>Autobranchia</taxon>
        <taxon>Pteriomorphia</taxon>
        <taxon>Mytilida</taxon>
        <taxon>Mytiloidea</taxon>
        <taxon>Mytilidae</taxon>
        <taxon>Mytilinae</taxon>
        <taxon>Mytilus</taxon>
    </lineage>
</organism>
<keyword evidence="7" id="KW-1185">Reference proteome</keyword>
<gene>
    <name evidence="6" type="ORF">MGAL_10B056948</name>
</gene>
<feature type="domain" description="PH" evidence="5">
    <location>
        <begin position="19"/>
        <end position="117"/>
    </location>
</feature>
<dbReference type="Gene3D" id="2.30.29.30">
    <property type="entry name" value="Pleckstrin-homology domain (PH domain)/Phosphotyrosine-binding domain (PTB)"/>
    <property type="match status" value="1"/>
</dbReference>
<evidence type="ECO:0000259" key="5">
    <source>
        <dbReference type="PROSITE" id="PS50003"/>
    </source>
</evidence>
<dbReference type="EMBL" id="UYJE01002720">
    <property type="protein sequence ID" value="VDI13098.1"/>
    <property type="molecule type" value="Genomic_DNA"/>
</dbReference>
<comment type="caution">
    <text evidence="6">The sequence shown here is derived from an EMBL/GenBank/DDBJ whole genome shotgun (WGS) entry which is preliminary data.</text>
</comment>